<feature type="transmembrane region" description="Helical" evidence="6">
    <location>
        <begin position="174"/>
        <end position="196"/>
    </location>
</feature>
<accession>A0A4R4D7N7</accession>
<feature type="transmembrane region" description="Helical" evidence="6">
    <location>
        <begin position="217"/>
        <end position="236"/>
    </location>
</feature>
<keyword evidence="2" id="KW-1003">Cell membrane</keyword>
<evidence type="ECO:0000313" key="9">
    <source>
        <dbReference type="Proteomes" id="UP000295023"/>
    </source>
</evidence>
<dbReference type="PANTHER" id="PTHR34820:SF4">
    <property type="entry name" value="INNER MEMBRANE PROTEIN YEBZ"/>
    <property type="match status" value="1"/>
</dbReference>
<name>A0A4R4D7N7_9PROT</name>
<evidence type="ECO:0000256" key="2">
    <source>
        <dbReference type="ARBA" id="ARBA00022475"/>
    </source>
</evidence>
<dbReference type="PANTHER" id="PTHR34820">
    <property type="entry name" value="INNER MEMBRANE PROTEIN YEBZ"/>
    <property type="match status" value="1"/>
</dbReference>
<feature type="transmembrane region" description="Helical" evidence="6">
    <location>
        <begin position="288"/>
        <end position="307"/>
    </location>
</feature>
<feature type="transmembrane region" description="Helical" evidence="6">
    <location>
        <begin position="78"/>
        <end position="103"/>
    </location>
</feature>
<feature type="transmembrane region" description="Helical" evidence="6">
    <location>
        <begin position="123"/>
        <end position="142"/>
    </location>
</feature>
<reference evidence="8 9" key="1">
    <citation type="submission" date="2019-03" db="EMBL/GenBank/DDBJ databases">
        <title>Paracraurococcus aquatilis NE82 genome sequence.</title>
        <authorList>
            <person name="Zhao Y."/>
            <person name="Du Z."/>
        </authorList>
    </citation>
    <scope>NUCLEOTIDE SEQUENCE [LARGE SCALE GENOMIC DNA]</scope>
    <source>
        <strain evidence="8 9">NE82</strain>
    </source>
</reference>
<organism evidence="8 9">
    <name type="scientific">Roseicella aquatilis</name>
    <dbReference type="NCBI Taxonomy" id="2527868"/>
    <lineage>
        <taxon>Bacteria</taxon>
        <taxon>Pseudomonadati</taxon>
        <taxon>Pseudomonadota</taxon>
        <taxon>Alphaproteobacteria</taxon>
        <taxon>Acetobacterales</taxon>
        <taxon>Roseomonadaceae</taxon>
        <taxon>Roseicella</taxon>
    </lineage>
</organism>
<keyword evidence="4 6" id="KW-1133">Transmembrane helix</keyword>
<feature type="transmembrane region" description="Helical" evidence="6">
    <location>
        <begin position="45"/>
        <end position="66"/>
    </location>
</feature>
<evidence type="ECO:0000256" key="4">
    <source>
        <dbReference type="ARBA" id="ARBA00022989"/>
    </source>
</evidence>
<dbReference type="InterPro" id="IPR032694">
    <property type="entry name" value="CopC/D"/>
</dbReference>
<feature type="transmembrane region" description="Helical" evidence="6">
    <location>
        <begin position="149"/>
        <end position="168"/>
    </location>
</feature>
<evidence type="ECO:0000313" key="8">
    <source>
        <dbReference type="EMBL" id="TCZ55813.1"/>
    </source>
</evidence>
<dbReference type="EMBL" id="SKBM01000025">
    <property type="protein sequence ID" value="TCZ55813.1"/>
    <property type="molecule type" value="Genomic_DNA"/>
</dbReference>
<comment type="subcellular location">
    <subcellularLocation>
        <location evidence="1">Cell membrane</location>
        <topology evidence="1">Multi-pass membrane protein</topology>
    </subcellularLocation>
</comment>
<feature type="transmembrane region" description="Helical" evidence="6">
    <location>
        <begin position="21"/>
        <end position="39"/>
    </location>
</feature>
<dbReference type="GO" id="GO:0005886">
    <property type="term" value="C:plasma membrane"/>
    <property type="evidence" value="ECO:0007669"/>
    <property type="project" value="UniProtKB-SubCell"/>
</dbReference>
<evidence type="ECO:0000256" key="3">
    <source>
        <dbReference type="ARBA" id="ARBA00022692"/>
    </source>
</evidence>
<keyword evidence="3 6" id="KW-0812">Transmembrane</keyword>
<dbReference type="Pfam" id="PF05425">
    <property type="entry name" value="CopD"/>
    <property type="match status" value="1"/>
</dbReference>
<proteinExistence type="predicted"/>
<feature type="transmembrane region" description="Helical" evidence="6">
    <location>
        <begin position="248"/>
        <end position="268"/>
    </location>
</feature>
<protein>
    <submittedName>
        <fullName evidence="8">Copper resistance protein</fullName>
    </submittedName>
</protein>
<evidence type="ECO:0000256" key="6">
    <source>
        <dbReference type="SAM" id="Phobius"/>
    </source>
</evidence>
<evidence type="ECO:0000256" key="1">
    <source>
        <dbReference type="ARBA" id="ARBA00004651"/>
    </source>
</evidence>
<dbReference type="InterPro" id="IPR008457">
    <property type="entry name" value="Cu-R_CopD_dom"/>
</dbReference>
<dbReference type="OrthoDB" id="8479361at2"/>
<dbReference type="Proteomes" id="UP000295023">
    <property type="component" value="Unassembled WGS sequence"/>
</dbReference>
<evidence type="ECO:0000256" key="5">
    <source>
        <dbReference type="ARBA" id="ARBA00023136"/>
    </source>
</evidence>
<dbReference type="GO" id="GO:0006825">
    <property type="term" value="P:copper ion transport"/>
    <property type="evidence" value="ECO:0007669"/>
    <property type="project" value="InterPro"/>
</dbReference>
<dbReference type="AlphaFoldDB" id="A0A4R4D7N7"/>
<sequence length="322" mass="33441">MARCIARRTCRRQRGAVPHRAVAVILAALQSGQVGYPGAAVVLRAAYYVGSLGGAGLAFFALLLGSRQEATDAERLRRWALGAAVLGLLAGIGALAAQVGVLTDGEALTDPEVWNVVLASRAGSSYGLGGAGLLLVALLAVGSRWTIPAALGGVLVCASYALLGHTTMLTPRPVLAGLLLVHLLVAAFWIGSLLPLAWSARREGPAAAHLVEAWARVAMIAVPVLAVAGLLLAWWILGGVQQLFASWYGWALLAKLALVSVLLGFAAWHHRRLTPALAANIPGAGRRLARSIAMEALVAMLVLYAAAEMVSTSPDTLVHAMN</sequence>
<keyword evidence="9" id="KW-1185">Reference proteome</keyword>
<keyword evidence="5 6" id="KW-0472">Membrane</keyword>
<feature type="domain" description="Copper resistance protein D" evidence="7">
    <location>
        <begin position="210"/>
        <end position="307"/>
    </location>
</feature>
<comment type="caution">
    <text evidence="8">The sequence shown here is derived from an EMBL/GenBank/DDBJ whole genome shotgun (WGS) entry which is preliminary data.</text>
</comment>
<gene>
    <name evidence="8" type="ORF">EXY23_21035</name>
</gene>
<evidence type="ECO:0000259" key="7">
    <source>
        <dbReference type="Pfam" id="PF05425"/>
    </source>
</evidence>